<dbReference type="EMBL" id="GBXM01045116">
    <property type="protein sequence ID" value="JAH63461.1"/>
    <property type="molecule type" value="Transcribed_RNA"/>
</dbReference>
<accession>A0A0E9UCA6</accession>
<reference evidence="1" key="1">
    <citation type="submission" date="2014-11" db="EMBL/GenBank/DDBJ databases">
        <authorList>
            <person name="Amaro Gonzalez C."/>
        </authorList>
    </citation>
    <scope>NUCLEOTIDE SEQUENCE</scope>
</reference>
<protein>
    <submittedName>
        <fullName evidence="1">Uncharacterized protein</fullName>
    </submittedName>
</protein>
<organism evidence="1">
    <name type="scientific">Anguilla anguilla</name>
    <name type="common">European freshwater eel</name>
    <name type="synonym">Muraena anguilla</name>
    <dbReference type="NCBI Taxonomy" id="7936"/>
    <lineage>
        <taxon>Eukaryota</taxon>
        <taxon>Metazoa</taxon>
        <taxon>Chordata</taxon>
        <taxon>Craniata</taxon>
        <taxon>Vertebrata</taxon>
        <taxon>Euteleostomi</taxon>
        <taxon>Actinopterygii</taxon>
        <taxon>Neopterygii</taxon>
        <taxon>Teleostei</taxon>
        <taxon>Anguilliformes</taxon>
        <taxon>Anguillidae</taxon>
        <taxon>Anguilla</taxon>
    </lineage>
</organism>
<proteinExistence type="predicted"/>
<sequence>MRTTLSFFCLRFQVGPSINGSLYSEVFCASVSCLKKWQGSLCIHGQDSGI</sequence>
<dbReference type="AlphaFoldDB" id="A0A0E9UCA6"/>
<name>A0A0E9UCA6_ANGAN</name>
<evidence type="ECO:0000313" key="1">
    <source>
        <dbReference type="EMBL" id="JAH63461.1"/>
    </source>
</evidence>
<reference evidence="1" key="2">
    <citation type="journal article" date="2015" name="Fish Shellfish Immunol.">
        <title>Early steps in the European eel (Anguilla anguilla)-Vibrio vulnificus interaction in the gills: Role of the RtxA13 toxin.</title>
        <authorList>
            <person name="Callol A."/>
            <person name="Pajuelo D."/>
            <person name="Ebbesson L."/>
            <person name="Teles M."/>
            <person name="MacKenzie S."/>
            <person name="Amaro C."/>
        </authorList>
    </citation>
    <scope>NUCLEOTIDE SEQUENCE</scope>
</reference>